<organism evidence="6 7">
    <name type="scientific">Pedobacter chitinilyticus</name>
    <dbReference type="NCBI Taxonomy" id="2233776"/>
    <lineage>
        <taxon>Bacteria</taxon>
        <taxon>Pseudomonadati</taxon>
        <taxon>Bacteroidota</taxon>
        <taxon>Sphingobacteriia</taxon>
        <taxon>Sphingobacteriales</taxon>
        <taxon>Sphingobacteriaceae</taxon>
        <taxon>Pedobacter</taxon>
    </lineage>
</organism>
<dbReference type="EMBL" id="SAYW01000007">
    <property type="protein sequence ID" value="RWU04417.1"/>
    <property type="molecule type" value="Genomic_DNA"/>
</dbReference>
<keyword evidence="4 5" id="KW-0408">Iron</keyword>
<evidence type="ECO:0000256" key="1">
    <source>
        <dbReference type="ARBA" id="ARBA00022448"/>
    </source>
</evidence>
<dbReference type="GO" id="GO:0046872">
    <property type="term" value="F:metal ion binding"/>
    <property type="evidence" value="ECO:0007669"/>
    <property type="project" value="UniProtKB-KW"/>
</dbReference>
<feature type="binding site" description="proximal binding residue" evidence="5">
    <location>
        <position position="70"/>
    </location>
    <ligand>
        <name>heme</name>
        <dbReference type="ChEBI" id="CHEBI:30413"/>
    </ligand>
    <ligandPart>
        <name>Fe</name>
        <dbReference type="ChEBI" id="CHEBI:18248"/>
    </ligandPart>
</feature>
<evidence type="ECO:0000313" key="6">
    <source>
        <dbReference type="EMBL" id="RWU04417.1"/>
    </source>
</evidence>
<comment type="caution">
    <text evidence="6">The sequence shown here is derived from an EMBL/GenBank/DDBJ whole genome shotgun (WGS) entry which is preliminary data.</text>
</comment>
<dbReference type="GO" id="GO:0020037">
    <property type="term" value="F:heme binding"/>
    <property type="evidence" value="ECO:0007669"/>
    <property type="project" value="InterPro"/>
</dbReference>
<evidence type="ECO:0000313" key="7">
    <source>
        <dbReference type="Proteomes" id="UP000284120"/>
    </source>
</evidence>
<dbReference type="RefSeq" id="WP_113649010.1">
    <property type="nucleotide sequence ID" value="NZ_QMHN01000007.1"/>
</dbReference>
<sequence length="130" mass="15399">MARADISNIEDIQLLVNTFYSRVQGNELLGPIFNGILKDRWTEHLEKMYRFWQTILLEVPTYSGSPFPPHAKLPVSQLHFDTWLQLWHGTLDDFFVGEKAEEAKWRGSRMAEMFMYKIDYYRNNNAKPLL</sequence>
<reference evidence="6 7" key="1">
    <citation type="submission" date="2018-06" db="EMBL/GenBank/DDBJ databases">
        <title>Pedobacter endophyticus sp. nov., an endophytic bacterium isolated from a leaf of Triticum aestivum.</title>
        <authorList>
            <person name="Zhang L."/>
        </authorList>
    </citation>
    <scope>NUCLEOTIDE SEQUENCE [LARGE SCALE GENOMIC DNA]</scope>
    <source>
        <strain evidence="6 7">CM134L-2</strain>
    </source>
</reference>
<dbReference type="CDD" id="cd08916">
    <property type="entry name" value="TrHb3_P"/>
    <property type="match status" value="1"/>
</dbReference>
<dbReference type="SUPFAM" id="SSF46458">
    <property type="entry name" value="Globin-like"/>
    <property type="match status" value="1"/>
</dbReference>
<keyword evidence="7" id="KW-1185">Reference proteome</keyword>
<dbReference type="GO" id="GO:0019825">
    <property type="term" value="F:oxygen binding"/>
    <property type="evidence" value="ECO:0007669"/>
    <property type="project" value="InterPro"/>
</dbReference>
<gene>
    <name evidence="6" type="ORF">DPV69_19060</name>
</gene>
<name>A0A3S3PFG6_9SPHI</name>
<dbReference type="InterPro" id="IPR009050">
    <property type="entry name" value="Globin-like_sf"/>
</dbReference>
<evidence type="ECO:0000256" key="5">
    <source>
        <dbReference type="PIRSR" id="PIRSR601486-1"/>
    </source>
</evidence>
<dbReference type="InterPro" id="IPR012292">
    <property type="entry name" value="Globin/Proto"/>
</dbReference>
<dbReference type="Gene3D" id="1.10.490.10">
    <property type="entry name" value="Globins"/>
    <property type="match status" value="1"/>
</dbReference>
<evidence type="ECO:0000256" key="3">
    <source>
        <dbReference type="ARBA" id="ARBA00022723"/>
    </source>
</evidence>
<dbReference type="Proteomes" id="UP000284120">
    <property type="component" value="Unassembled WGS sequence"/>
</dbReference>
<accession>A0A3S3PFG6</accession>
<dbReference type="AlphaFoldDB" id="A0A3S3PFG6"/>
<keyword evidence="3 5" id="KW-0479">Metal-binding</keyword>
<keyword evidence="1" id="KW-0813">Transport</keyword>
<keyword evidence="2 5" id="KW-0349">Heme</keyword>
<dbReference type="InterPro" id="IPR001486">
    <property type="entry name" value="Hemoglobin_trunc"/>
</dbReference>
<protein>
    <submittedName>
        <fullName evidence="6">Group III truncated hemoglobin</fullName>
    </submittedName>
</protein>
<dbReference type="OrthoDB" id="25954at2"/>
<evidence type="ECO:0000256" key="4">
    <source>
        <dbReference type="ARBA" id="ARBA00023004"/>
    </source>
</evidence>
<evidence type="ECO:0000256" key="2">
    <source>
        <dbReference type="ARBA" id="ARBA00022617"/>
    </source>
</evidence>
<dbReference type="Pfam" id="PF01152">
    <property type="entry name" value="Bac_globin"/>
    <property type="match status" value="1"/>
</dbReference>
<proteinExistence type="predicted"/>